<keyword evidence="8" id="KW-1185">Reference proteome</keyword>
<dbReference type="OrthoDB" id="601557at2759"/>
<dbReference type="InterPro" id="IPR002100">
    <property type="entry name" value="TF_MADSbox"/>
</dbReference>
<dbReference type="EMBL" id="JAKUCV010006337">
    <property type="protein sequence ID" value="KAJ4827761.1"/>
    <property type="molecule type" value="Genomic_DNA"/>
</dbReference>
<organism evidence="7 8">
    <name type="scientific">Turnera subulata</name>
    <dbReference type="NCBI Taxonomy" id="218843"/>
    <lineage>
        <taxon>Eukaryota</taxon>
        <taxon>Viridiplantae</taxon>
        <taxon>Streptophyta</taxon>
        <taxon>Embryophyta</taxon>
        <taxon>Tracheophyta</taxon>
        <taxon>Spermatophyta</taxon>
        <taxon>Magnoliopsida</taxon>
        <taxon>eudicotyledons</taxon>
        <taxon>Gunneridae</taxon>
        <taxon>Pentapetalae</taxon>
        <taxon>rosids</taxon>
        <taxon>fabids</taxon>
        <taxon>Malpighiales</taxon>
        <taxon>Passifloraceae</taxon>
        <taxon>Turnera</taxon>
    </lineage>
</organism>
<keyword evidence="4" id="KW-0804">Transcription</keyword>
<evidence type="ECO:0000259" key="6">
    <source>
        <dbReference type="PROSITE" id="PS50066"/>
    </source>
</evidence>
<dbReference type="PRINTS" id="PR00404">
    <property type="entry name" value="MADSDOMAIN"/>
</dbReference>
<evidence type="ECO:0000313" key="8">
    <source>
        <dbReference type="Proteomes" id="UP001141552"/>
    </source>
</evidence>
<evidence type="ECO:0000256" key="2">
    <source>
        <dbReference type="ARBA" id="ARBA00023015"/>
    </source>
</evidence>
<gene>
    <name evidence="7" type="ORF">Tsubulata_020861</name>
</gene>
<dbReference type="GO" id="GO:0045944">
    <property type="term" value="P:positive regulation of transcription by RNA polymerase II"/>
    <property type="evidence" value="ECO:0007669"/>
    <property type="project" value="InterPro"/>
</dbReference>
<accession>A0A9Q0J333</accession>
<dbReference type="GO" id="GO:0000978">
    <property type="term" value="F:RNA polymerase II cis-regulatory region sequence-specific DNA binding"/>
    <property type="evidence" value="ECO:0007669"/>
    <property type="project" value="TreeGrafter"/>
</dbReference>
<dbReference type="Pfam" id="PF00319">
    <property type="entry name" value="SRF-TF"/>
    <property type="match status" value="1"/>
</dbReference>
<dbReference type="GO" id="GO:0046983">
    <property type="term" value="F:protein dimerization activity"/>
    <property type="evidence" value="ECO:0007669"/>
    <property type="project" value="InterPro"/>
</dbReference>
<dbReference type="CDD" id="cd00266">
    <property type="entry name" value="MADS_SRF_like"/>
    <property type="match status" value="1"/>
</dbReference>
<dbReference type="InterPro" id="IPR036879">
    <property type="entry name" value="TF_MADSbox_sf"/>
</dbReference>
<dbReference type="InterPro" id="IPR033897">
    <property type="entry name" value="SRF-like_MADS-box"/>
</dbReference>
<keyword evidence="5" id="KW-0539">Nucleus</keyword>
<evidence type="ECO:0000256" key="4">
    <source>
        <dbReference type="ARBA" id="ARBA00023163"/>
    </source>
</evidence>
<name>A0A9Q0J333_9ROSI</name>
<dbReference type="AlphaFoldDB" id="A0A9Q0J333"/>
<reference evidence="7" key="2">
    <citation type="journal article" date="2023" name="Plants (Basel)">
        <title>Annotation of the Turnera subulata (Passifloraceae) Draft Genome Reveals the S-Locus Evolved after the Divergence of Turneroideae from Passifloroideae in a Stepwise Manner.</title>
        <authorList>
            <person name="Henning P.M."/>
            <person name="Roalson E.H."/>
            <person name="Mir W."/>
            <person name="McCubbin A.G."/>
            <person name="Shore J.S."/>
        </authorList>
    </citation>
    <scope>NUCLEOTIDE SEQUENCE</scope>
    <source>
        <strain evidence="7">F60SS</strain>
    </source>
</reference>
<evidence type="ECO:0000313" key="7">
    <source>
        <dbReference type="EMBL" id="KAJ4827761.1"/>
    </source>
</evidence>
<dbReference type="Gene3D" id="3.40.1810.10">
    <property type="entry name" value="Transcription factor, MADS-box"/>
    <property type="match status" value="1"/>
</dbReference>
<dbReference type="PROSITE" id="PS50066">
    <property type="entry name" value="MADS_BOX_2"/>
    <property type="match status" value="1"/>
</dbReference>
<comment type="subcellular location">
    <subcellularLocation>
        <location evidence="1">Nucleus</location>
    </subcellularLocation>
</comment>
<evidence type="ECO:0000256" key="1">
    <source>
        <dbReference type="ARBA" id="ARBA00004123"/>
    </source>
</evidence>
<proteinExistence type="predicted"/>
<keyword evidence="3" id="KW-0238">DNA-binding</keyword>
<dbReference type="SMART" id="SM00432">
    <property type="entry name" value="MADS"/>
    <property type="match status" value="1"/>
</dbReference>
<dbReference type="GO" id="GO:0000981">
    <property type="term" value="F:DNA-binding transcription factor activity, RNA polymerase II-specific"/>
    <property type="evidence" value="ECO:0007669"/>
    <property type="project" value="InterPro"/>
</dbReference>
<evidence type="ECO:0000256" key="3">
    <source>
        <dbReference type="ARBA" id="ARBA00023125"/>
    </source>
</evidence>
<reference evidence="7" key="1">
    <citation type="submission" date="2022-02" db="EMBL/GenBank/DDBJ databases">
        <authorList>
            <person name="Henning P.M."/>
            <person name="McCubbin A.G."/>
            <person name="Shore J.S."/>
        </authorList>
    </citation>
    <scope>NUCLEOTIDE SEQUENCE</scope>
    <source>
        <strain evidence="7">F60SS</strain>
        <tissue evidence="7">Leaves</tissue>
    </source>
</reference>
<dbReference type="PANTHER" id="PTHR11945">
    <property type="entry name" value="MADS BOX PROTEIN"/>
    <property type="match status" value="1"/>
</dbReference>
<protein>
    <recommendedName>
        <fullName evidence="6">MADS-box domain-containing protein</fullName>
    </recommendedName>
</protein>
<sequence>MGRSKMSMELITNERSRLVTYHKRTKGLFKKMEEFHILCDVDACAIVIGPTSSRNDPRIMTWPASSDEVKRIISRYRKDLSSDPARVKKTQNLSDYFATRKSKIEREIAVTRKAKMEAKFPRWSDQFDLLDVQQLKMLECVVESKLEEATRRLLELKGKQFLMDGSMSGTRVGPNLPCLSLTPSNHTSQFYDQKSMDFKSFDKQPKSHFYQKNMDFKTFDMELKDFDKQPTNHFNQKNMDFNLLDKQPTYSYYRQMAPFNLNHLSPTSNIPVPIVKMNVADQTQFGGMSTSSDSIPYSTVRDSSCYYTMAPMAADNEVFNFPGAYTGPSSQPLLPYMQAPSLGFNVSPQKGINQFSDSCDFKGSSQALLPNMQAPSLGFNGSPQKGITQFSNSCDFKGSSQPFLPNMQAPSLSFNASTQKCITQFSHMQEQAPSLSFNVSPKKSITDQYADFSNFKGFGEDKSNYGRF</sequence>
<feature type="domain" description="MADS-box" evidence="6">
    <location>
        <begin position="1"/>
        <end position="52"/>
    </location>
</feature>
<dbReference type="GO" id="GO:0005634">
    <property type="term" value="C:nucleus"/>
    <property type="evidence" value="ECO:0007669"/>
    <property type="project" value="UniProtKB-SubCell"/>
</dbReference>
<dbReference type="Proteomes" id="UP001141552">
    <property type="component" value="Unassembled WGS sequence"/>
</dbReference>
<dbReference type="PANTHER" id="PTHR11945:SF709">
    <property type="entry name" value="MADS-BOX DOMAIN-CONTAINING PROTEIN"/>
    <property type="match status" value="1"/>
</dbReference>
<keyword evidence="2" id="KW-0805">Transcription regulation</keyword>
<dbReference type="SUPFAM" id="SSF55455">
    <property type="entry name" value="SRF-like"/>
    <property type="match status" value="1"/>
</dbReference>
<evidence type="ECO:0000256" key="5">
    <source>
        <dbReference type="ARBA" id="ARBA00023242"/>
    </source>
</evidence>
<comment type="caution">
    <text evidence="7">The sequence shown here is derived from an EMBL/GenBank/DDBJ whole genome shotgun (WGS) entry which is preliminary data.</text>
</comment>